<reference evidence="1 2" key="1">
    <citation type="submission" date="2020-01" db="EMBL/GenBank/DDBJ databases">
        <authorList>
            <person name="Peng S.Y."/>
            <person name="Li J."/>
            <person name="Wang M."/>
            <person name="Wang L."/>
            <person name="Wang C.Q."/>
            <person name="Wang J.R."/>
        </authorList>
    </citation>
    <scope>NUCLEOTIDE SEQUENCE [LARGE SCALE GENOMIC DNA]</scope>
    <source>
        <strain evidence="1 2">XCT-34</strain>
    </source>
</reference>
<comment type="caution">
    <text evidence="1">The sequence shown here is derived from an EMBL/GenBank/DDBJ whole genome shotgun (WGS) entry which is preliminary data.</text>
</comment>
<dbReference type="Proteomes" id="UP000541347">
    <property type="component" value="Unassembled WGS sequence"/>
</dbReference>
<keyword evidence="2" id="KW-1185">Reference proteome</keyword>
<proteinExistence type="predicted"/>
<gene>
    <name evidence="1" type="ORF">GWI71_03640</name>
</gene>
<organism evidence="1 2">
    <name type="scientific">Pannonibacter tanglangensis</name>
    <dbReference type="NCBI Taxonomy" id="2750084"/>
    <lineage>
        <taxon>Bacteria</taxon>
        <taxon>Pseudomonadati</taxon>
        <taxon>Pseudomonadota</taxon>
        <taxon>Alphaproteobacteria</taxon>
        <taxon>Hyphomicrobiales</taxon>
        <taxon>Stappiaceae</taxon>
        <taxon>Pannonibacter</taxon>
    </lineage>
</organism>
<dbReference type="RefSeq" id="WP_161673990.1">
    <property type="nucleotide sequence ID" value="NZ_JAABLP010000001.1"/>
</dbReference>
<evidence type="ECO:0000313" key="1">
    <source>
        <dbReference type="EMBL" id="NBN62765.1"/>
    </source>
</evidence>
<protein>
    <submittedName>
        <fullName evidence="1">Uncharacterized protein</fullName>
    </submittedName>
</protein>
<dbReference type="EMBL" id="JAABLP010000001">
    <property type="protein sequence ID" value="NBN62765.1"/>
    <property type="molecule type" value="Genomic_DNA"/>
</dbReference>
<evidence type="ECO:0000313" key="2">
    <source>
        <dbReference type="Proteomes" id="UP000541347"/>
    </source>
</evidence>
<accession>A0ABW9ZD53</accession>
<name>A0ABW9ZD53_9HYPH</name>
<sequence>MKALGLWGIGPISSTIGGTTWRRAIVVNNRRALRIVFNGAFLDREIGSSVPLYMEA</sequence>